<dbReference type="InterPro" id="IPR006683">
    <property type="entry name" value="Thioestr_dom"/>
</dbReference>
<dbReference type="AlphaFoldDB" id="A0A2G8JBY8"/>
<feature type="transmembrane region" description="Helical" evidence="3">
    <location>
        <begin position="55"/>
        <end position="77"/>
    </location>
</feature>
<comment type="caution">
    <text evidence="5">The sequence shown here is derived from an EMBL/GenBank/DDBJ whole genome shotgun (WGS) entry which is preliminary data.</text>
</comment>
<dbReference type="OrthoDB" id="46529at2759"/>
<dbReference type="EMBL" id="MRZV01002667">
    <property type="protein sequence ID" value="PIK33243.1"/>
    <property type="molecule type" value="Genomic_DNA"/>
</dbReference>
<comment type="similarity">
    <text evidence="1">Belongs to the thioesterase PaaI family.</text>
</comment>
<keyword evidence="6" id="KW-1185">Reference proteome</keyword>
<keyword evidence="3" id="KW-0472">Membrane</keyword>
<dbReference type="PANTHER" id="PTHR21660">
    <property type="entry name" value="THIOESTERASE SUPERFAMILY MEMBER-RELATED"/>
    <property type="match status" value="1"/>
</dbReference>
<keyword evidence="3" id="KW-0812">Transmembrane</keyword>
<evidence type="ECO:0000313" key="5">
    <source>
        <dbReference type="EMBL" id="PIK33243.1"/>
    </source>
</evidence>
<protein>
    <submittedName>
        <fullName evidence="5">Putative acyl-coenzyme A thioesterase 13-like</fullName>
    </submittedName>
</protein>
<evidence type="ECO:0000256" key="1">
    <source>
        <dbReference type="ARBA" id="ARBA00008324"/>
    </source>
</evidence>
<dbReference type="Gene3D" id="3.10.129.10">
    <property type="entry name" value="Hotdog Thioesterase"/>
    <property type="match status" value="1"/>
</dbReference>
<dbReference type="PANTHER" id="PTHR21660:SF1">
    <property type="entry name" value="ACYL-COENZYME A THIOESTERASE 13"/>
    <property type="match status" value="1"/>
</dbReference>
<dbReference type="Pfam" id="PF03061">
    <property type="entry name" value="4HBT"/>
    <property type="match status" value="1"/>
</dbReference>
<dbReference type="GO" id="GO:0047617">
    <property type="term" value="F:fatty acyl-CoA hydrolase activity"/>
    <property type="evidence" value="ECO:0007669"/>
    <property type="project" value="InterPro"/>
</dbReference>
<evidence type="ECO:0000256" key="2">
    <source>
        <dbReference type="ARBA" id="ARBA00022801"/>
    </source>
</evidence>
<dbReference type="SUPFAM" id="SSF54637">
    <property type="entry name" value="Thioesterase/thiol ester dehydrase-isomerase"/>
    <property type="match status" value="1"/>
</dbReference>
<dbReference type="InterPro" id="IPR039298">
    <property type="entry name" value="ACOT13"/>
</dbReference>
<keyword evidence="2" id="KW-0378">Hydrolase</keyword>
<feature type="domain" description="Thioesterase" evidence="4">
    <location>
        <begin position="54"/>
        <end position="129"/>
    </location>
</feature>
<evidence type="ECO:0000313" key="6">
    <source>
        <dbReference type="Proteomes" id="UP000230750"/>
    </source>
</evidence>
<reference evidence="5 6" key="1">
    <citation type="journal article" date="2017" name="PLoS Biol.">
        <title>The sea cucumber genome provides insights into morphological evolution and visceral regeneration.</title>
        <authorList>
            <person name="Zhang X."/>
            <person name="Sun L."/>
            <person name="Yuan J."/>
            <person name="Sun Y."/>
            <person name="Gao Y."/>
            <person name="Zhang L."/>
            <person name="Li S."/>
            <person name="Dai H."/>
            <person name="Hamel J.F."/>
            <person name="Liu C."/>
            <person name="Yu Y."/>
            <person name="Liu S."/>
            <person name="Lin W."/>
            <person name="Guo K."/>
            <person name="Jin S."/>
            <person name="Xu P."/>
            <person name="Storey K.B."/>
            <person name="Huan P."/>
            <person name="Zhang T."/>
            <person name="Zhou Y."/>
            <person name="Zhang J."/>
            <person name="Lin C."/>
            <person name="Li X."/>
            <person name="Xing L."/>
            <person name="Huo D."/>
            <person name="Sun M."/>
            <person name="Wang L."/>
            <person name="Mercier A."/>
            <person name="Li F."/>
            <person name="Yang H."/>
            <person name="Xiang J."/>
        </authorList>
    </citation>
    <scope>NUCLEOTIDE SEQUENCE [LARGE SCALE GENOMIC DNA]</scope>
    <source>
        <strain evidence="5">Shaxun</strain>
        <tissue evidence="5">Muscle</tissue>
    </source>
</reference>
<dbReference type="Proteomes" id="UP000230750">
    <property type="component" value="Unassembled WGS sequence"/>
</dbReference>
<proteinExistence type="inferred from homology"/>
<dbReference type="InterPro" id="IPR029069">
    <property type="entry name" value="HotDog_dom_sf"/>
</dbReference>
<dbReference type="NCBIfam" id="TIGR00369">
    <property type="entry name" value="unchar_dom_1"/>
    <property type="match status" value="1"/>
</dbReference>
<evidence type="ECO:0000256" key="3">
    <source>
        <dbReference type="SAM" id="Phobius"/>
    </source>
</evidence>
<gene>
    <name evidence="5" type="ORF">BSL78_29944</name>
</gene>
<organism evidence="5 6">
    <name type="scientific">Stichopus japonicus</name>
    <name type="common">Sea cucumber</name>
    <dbReference type="NCBI Taxonomy" id="307972"/>
    <lineage>
        <taxon>Eukaryota</taxon>
        <taxon>Metazoa</taxon>
        <taxon>Echinodermata</taxon>
        <taxon>Eleutherozoa</taxon>
        <taxon>Echinozoa</taxon>
        <taxon>Holothuroidea</taxon>
        <taxon>Aspidochirotacea</taxon>
        <taxon>Aspidochirotida</taxon>
        <taxon>Stichopodidae</taxon>
        <taxon>Apostichopus</taxon>
    </lineage>
</organism>
<name>A0A2G8JBY8_STIJA</name>
<dbReference type="STRING" id="307972.A0A2G8JBY8"/>
<dbReference type="InterPro" id="IPR003736">
    <property type="entry name" value="PAAI_dom"/>
</dbReference>
<keyword evidence="3" id="KW-1133">Transmembrane helix</keyword>
<evidence type="ECO:0000259" key="4">
    <source>
        <dbReference type="Pfam" id="PF03061"/>
    </source>
</evidence>
<dbReference type="CDD" id="cd03443">
    <property type="entry name" value="PaaI_thioesterase"/>
    <property type="match status" value="1"/>
</dbReference>
<accession>A0A2G8JBY8</accession>
<sequence length="155" mass="17014">MASEKLFKDAQTLLEMHSRHGISPFFKPIKLVSVQPGEVVFSFEVEDIYMNVSGYFHGGILAVVVDVLTFIAAGTLADTFHGSSVEMSVRYLKGIRKGETIHVKAEAVRAGKKFFICNADFIDEDGKLAARGSQTIYRTTPSSTSTKHKNLAAKL</sequence>